<proteinExistence type="predicted"/>
<reference evidence="2 3" key="1">
    <citation type="submission" date="2020-10" db="EMBL/GenBank/DDBJ databases">
        <title>Sequencing the genomes of 1000 actinobacteria strains.</title>
        <authorList>
            <person name="Klenk H.-P."/>
        </authorList>
    </citation>
    <scope>NUCLEOTIDE SEQUENCE [LARGE SCALE GENOMIC DNA]</scope>
    <source>
        <strain evidence="2 3">DSM 43173</strain>
    </source>
</reference>
<organism evidence="2 3">
    <name type="scientific">Nonomuraea angiospora</name>
    <dbReference type="NCBI Taxonomy" id="46172"/>
    <lineage>
        <taxon>Bacteria</taxon>
        <taxon>Bacillati</taxon>
        <taxon>Actinomycetota</taxon>
        <taxon>Actinomycetes</taxon>
        <taxon>Streptosporangiales</taxon>
        <taxon>Streptosporangiaceae</taxon>
        <taxon>Nonomuraea</taxon>
    </lineage>
</organism>
<dbReference type="RefSeq" id="WP_192784808.1">
    <property type="nucleotide sequence ID" value="NZ_JADBEK010000001.1"/>
</dbReference>
<comment type="caution">
    <text evidence="2">The sequence shown here is derived from an EMBL/GenBank/DDBJ whole genome shotgun (WGS) entry which is preliminary data.</text>
</comment>
<name>A0ABR9LSY1_9ACTN</name>
<dbReference type="EMBL" id="JADBEK010000001">
    <property type="protein sequence ID" value="MBE1583757.1"/>
    <property type="molecule type" value="Genomic_DNA"/>
</dbReference>
<feature type="region of interest" description="Disordered" evidence="1">
    <location>
        <begin position="122"/>
        <end position="150"/>
    </location>
</feature>
<keyword evidence="3" id="KW-1185">Reference proteome</keyword>
<sequence length="179" mass="19414">MSFRIADHAHLAGRVGVGVGEGGQIVHELRLGCQAAGRHMRNGTKAEPPYDTCGVHSQYGALTGEKRHIDARSRRNKSGRVLQRGGVFSGHLQREVFQQVNTMLADSEFAIGLHRPHLSDKPGLWDGARSKGRTAGPMSRRDSVSQSGRSPAIGSCDYFRLAAQENFRLVLVSPAMTAV</sequence>
<evidence type="ECO:0000256" key="1">
    <source>
        <dbReference type="SAM" id="MobiDB-lite"/>
    </source>
</evidence>
<evidence type="ECO:0000313" key="3">
    <source>
        <dbReference type="Proteomes" id="UP000633509"/>
    </source>
</evidence>
<evidence type="ECO:0000313" key="2">
    <source>
        <dbReference type="EMBL" id="MBE1583757.1"/>
    </source>
</evidence>
<protein>
    <submittedName>
        <fullName evidence="2">Uncharacterized protein</fullName>
    </submittedName>
</protein>
<accession>A0ABR9LSY1</accession>
<gene>
    <name evidence="2" type="ORF">H4W80_002015</name>
</gene>
<dbReference type="Proteomes" id="UP000633509">
    <property type="component" value="Unassembled WGS sequence"/>
</dbReference>